<feature type="compositionally biased region" description="Acidic residues" evidence="14">
    <location>
        <begin position="27"/>
        <end position="39"/>
    </location>
</feature>
<dbReference type="SUPFAM" id="SSF47802">
    <property type="entry name" value="DNA polymerase beta, N-terminal domain-like"/>
    <property type="match status" value="1"/>
</dbReference>
<dbReference type="GO" id="GO:0006303">
    <property type="term" value="P:double-strand break repair via nonhomologous end joining"/>
    <property type="evidence" value="ECO:0007669"/>
    <property type="project" value="TreeGrafter"/>
</dbReference>
<dbReference type="InterPro" id="IPR036420">
    <property type="entry name" value="BRCT_dom_sf"/>
</dbReference>
<dbReference type="GO" id="GO:0016829">
    <property type="term" value="F:lyase activity"/>
    <property type="evidence" value="ECO:0007669"/>
    <property type="project" value="UniProtKB-KW"/>
</dbReference>
<accession>A0A9Q8V6J6</accession>
<feature type="region of interest" description="Disordered" evidence="14">
    <location>
        <begin position="834"/>
        <end position="859"/>
    </location>
</feature>
<feature type="compositionally biased region" description="Acidic residues" evidence="14">
    <location>
        <begin position="467"/>
        <end position="477"/>
    </location>
</feature>
<dbReference type="GO" id="GO:0003887">
    <property type="term" value="F:DNA-directed DNA polymerase activity"/>
    <property type="evidence" value="ECO:0007669"/>
    <property type="project" value="UniProtKB-KW"/>
</dbReference>
<dbReference type="Proteomes" id="UP000829364">
    <property type="component" value="Chromosome 1"/>
</dbReference>
<dbReference type="SMART" id="SM00483">
    <property type="entry name" value="POLXc"/>
    <property type="match status" value="1"/>
</dbReference>
<keyword evidence="8 16" id="KW-0239">DNA-directed DNA polymerase</keyword>
<evidence type="ECO:0000313" key="17">
    <source>
        <dbReference type="Proteomes" id="UP000829364"/>
    </source>
</evidence>
<dbReference type="OrthoDB" id="205514at2759"/>
<dbReference type="CDD" id="cd00141">
    <property type="entry name" value="NT_POLXc"/>
    <property type="match status" value="1"/>
</dbReference>
<dbReference type="GeneID" id="72063499"/>
<dbReference type="PANTHER" id="PTHR11276:SF28">
    <property type="entry name" value="DNA POLYMERASE LAMBDA"/>
    <property type="match status" value="1"/>
</dbReference>
<keyword evidence="4 16" id="KW-0808">Transferase</keyword>
<dbReference type="InterPro" id="IPR029398">
    <property type="entry name" value="PolB_thumb"/>
</dbReference>
<keyword evidence="5 16" id="KW-0548">Nucleotidyltransferase</keyword>
<dbReference type="PROSITE" id="PS00522">
    <property type="entry name" value="DNA_POLYMERASE_X"/>
    <property type="match status" value="1"/>
</dbReference>
<dbReference type="AlphaFoldDB" id="A0A9Q8V6J6"/>
<dbReference type="Gene3D" id="1.10.150.110">
    <property type="entry name" value="DNA polymerase beta, N-terminal domain-like"/>
    <property type="match status" value="1"/>
</dbReference>
<reference evidence="16" key="1">
    <citation type="submission" date="2021-11" db="EMBL/GenBank/DDBJ databases">
        <title>Purpureocillium_takamizusanense_genome.</title>
        <authorList>
            <person name="Nguyen N.-H."/>
        </authorList>
    </citation>
    <scope>NUCLEOTIDE SEQUENCE</scope>
    <source>
        <strain evidence="16">PT3</strain>
    </source>
</reference>
<evidence type="ECO:0000256" key="9">
    <source>
        <dbReference type="ARBA" id="ARBA00023125"/>
    </source>
</evidence>
<dbReference type="PRINTS" id="PR00870">
    <property type="entry name" value="DNAPOLXBETA"/>
</dbReference>
<evidence type="ECO:0000313" key="16">
    <source>
        <dbReference type="EMBL" id="UNI14960.1"/>
    </source>
</evidence>
<feature type="compositionally biased region" description="Basic and acidic residues" evidence="14">
    <location>
        <begin position="40"/>
        <end position="54"/>
    </location>
</feature>
<dbReference type="GO" id="GO:0005634">
    <property type="term" value="C:nucleus"/>
    <property type="evidence" value="ECO:0007669"/>
    <property type="project" value="TreeGrafter"/>
</dbReference>
<dbReference type="Gene3D" id="3.30.460.10">
    <property type="entry name" value="Beta Polymerase, domain 2"/>
    <property type="match status" value="1"/>
</dbReference>
<feature type="region of interest" description="Disordered" evidence="14">
    <location>
        <begin position="24"/>
        <end position="54"/>
    </location>
</feature>
<evidence type="ECO:0000256" key="12">
    <source>
        <dbReference type="ARBA" id="ARBA00049244"/>
    </source>
</evidence>
<dbReference type="Pfam" id="PF14791">
    <property type="entry name" value="DNA_pol_B_thumb"/>
    <property type="match status" value="1"/>
</dbReference>
<evidence type="ECO:0000256" key="4">
    <source>
        <dbReference type="ARBA" id="ARBA00022679"/>
    </source>
</evidence>
<dbReference type="GO" id="GO:0003677">
    <property type="term" value="F:DNA binding"/>
    <property type="evidence" value="ECO:0007669"/>
    <property type="project" value="UniProtKB-KW"/>
</dbReference>
<dbReference type="InterPro" id="IPR010996">
    <property type="entry name" value="HHH_MUS81"/>
</dbReference>
<evidence type="ECO:0000256" key="10">
    <source>
        <dbReference type="ARBA" id="ARBA00023204"/>
    </source>
</evidence>
<name>A0A9Q8V6J6_9HYPO</name>
<organism evidence="16 17">
    <name type="scientific">Purpureocillium takamizusanense</name>
    <dbReference type="NCBI Taxonomy" id="2060973"/>
    <lineage>
        <taxon>Eukaryota</taxon>
        <taxon>Fungi</taxon>
        <taxon>Dikarya</taxon>
        <taxon>Ascomycota</taxon>
        <taxon>Pezizomycotina</taxon>
        <taxon>Sordariomycetes</taxon>
        <taxon>Hypocreomycetidae</taxon>
        <taxon>Hypocreales</taxon>
        <taxon>Ophiocordycipitaceae</taxon>
        <taxon>Purpureocillium</taxon>
    </lineage>
</organism>
<evidence type="ECO:0000256" key="5">
    <source>
        <dbReference type="ARBA" id="ARBA00022695"/>
    </source>
</evidence>
<feature type="compositionally biased region" description="Basic and acidic residues" evidence="14">
    <location>
        <begin position="371"/>
        <end position="381"/>
    </location>
</feature>
<feature type="region of interest" description="Disordered" evidence="14">
    <location>
        <begin position="171"/>
        <end position="202"/>
    </location>
</feature>
<evidence type="ECO:0000259" key="15">
    <source>
        <dbReference type="SMART" id="SM00483"/>
    </source>
</evidence>
<dbReference type="InterPro" id="IPR002008">
    <property type="entry name" value="DNA_pol_X_beta-like"/>
</dbReference>
<keyword evidence="3" id="KW-0237">DNA synthesis</keyword>
<dbReference type="GO" id="GO:0006260">
    <property type="term" value="P:DNA replication"/>
    <property type="evidence" value="ECO:0007669"/>
    <property type="project" value="UniProtKB-KW"/>
</dbReference>
<dbReference type="InterPro" id="IPR028207">
    <property type="entry name" value="DNA_pol_B_palm_palm"/>
</dbReference>
<dbReference type="InterPro" id="IPR018944">
    <property type="entry name" value="DNA_pol_lambd_fingers_domain"/>
</dbReference>
<keyword evidence="11" id="KW-0456">Lyase</keyword>
<evidence type="ECO:0000256" key="11">
    <source>
        <dbReference type="ARBA" id="ARBA00023239"/>
    </source>
</evidence>
<dbReference type="Gene3D" id="3.30.210.10">
    <property type="entry name" value="DNA polymerase, thumb domain"/>
    <property type="match status" value="1"/>
</dbReference>
<evidence type="ECO:0000256" key="6">
    <source>
        <dbReference type="ARBA" id="ARBA00022705"/>
    </source>
</evidence>
<dbReference type="Pfam" id="PF10391">
    <property type="entry name" value="DNA_pol_lambd_f"/>
    <property type="match status" value="1"/>
</dbReference>
<dbReference type="InterPro" id="IPR019843">
    <property type="entry name" value="DNA_pol-X_BS"/>
</dbReference>
<dbReference type="EC" id="2.7.7.7" evidence="2"/>
<comment type="catalytic activity">
    <reaction evidence="12">
        <text>DNA(n) + a 2'-deoxyribonucleoside 5'-triphosphate = DNA(n+1) + diphosphate</text>
        <dbReference type="Rhea" id="RHEA:22508"/>
        <dbReference type="Rhea" id="RHEA-COMP:17339"/>
        <dbReference type="Rhea" id="RHEA-COMP:17340"/>
        <dbReference type="ChEBI" id="CHEBI:33019"/>
        <dbReference type="ChEBI" id="CHEBI:61560"/>
        <dbReference type="ChEBI" id="CHEBI:173112"/>
        <dbReference type="EC" id="2.7.7.7"/>
    </reaction>
</comment>
<evidence type="ECO:0000256" key="14">
    <source>
        <dbReference type="SAM" id="MobiDB-lite"/>
    </source>
</evidence>
<evidence type="ECO:0000256" key="13">
    <source>
        <dbReference type="PIRSR" id="PIRSR622312-50"/>
    </source>
</evidence>
<dbReference type="SUPFAM" id="SSF81585">
    <property type="entry name" value="PsbU/PolX domain-like"/>
    <property type="match status" value="1"/>
</dbReference>
<keyword evidence="7" id="KW-0227">DNA damage</keyword>
<sequence length="885" mass="96550">MDTPREALRSKLASFAVLGRMKRCAAEEDDNDVADADGDGDARTREYAREQRDRDQRLRFFRPPWQLASESTSTGRGRDATAAKGARQAVMAVTTMETPRRVSSGSHGVIIAATQQHQSTVGAREEGRVGALLAGGAGCATDGETVIPDSAARPPTGKLPTTMTTADAQAAASSPSLQVGGAAAAARKRKRGGSAADPKLRPEREQVLRGLALYYIPNDDVAPARRLRIGKAREYGAAWTHSVAGATHVVVDKALEYRDVEKVLNAAAAAEGLGSSGGTRRPKVVNEDYPIDCIQFRALLDSGQSKYRVAGQPTEPRAEGEEDENGDKGPVPGKNVPPSSDESTRSLQVKAKRQDDPGKWDYVPPPGTPTRSEEPSHKDEAGTTTTPDDSHPVVLDLGRPARETTEEASVAAPHDGITGATKENDELSGYVAMMQEFKDLPLDHDDDEDNDNDETRSTAGNMTATSDSDEREASEEAADSRARGGKKARLRDKLKDTKFEDRFACNTAGELKASADNPNARTIEVLQSMADYYERINDHWRLTGYRKAIGTLKRQEVKVRTEEEAYRLPHIGRRLAQKIEEIATTDRLRRLEYAERGDDYDDDAVLQLFLGVYGVGTGQARRWMARGHRTLEDLWAQRATLLTASQRIGVEHHAELNARMPRREVEALAGVVRRAAAVVDREADIVVGGSYRRGAETCRDVDIIVTRPGTTSCAELRPLLDALVRRLEGEGFLMARLASSSSSNKDGGSKWHGCCALPLPLPTAQGASTDKTTTTTTTTTTGPWRRIDFLLVPESEMGGALLYFTGDDVFNRSMRLLASNKGMRLNQRGLFRDPHGAGGWTAGGGTGRTKKPPVGDGQLVEGRDERRIFEILGVRWREPHERWCR</sequence>
<dbReference type="RefSeq" id="XP_047838441.1">
    <property type="nucleotide sequence ID" value="XM_047982476.1"/>
</dbReference>
<dbReference type="InterPro" id="IPR043519">
    <property type="entry name" value="NT_sf"/>
</dbReference>
<keyword evidence="6" id="KW-0235">DNA replication</keyword>
<feature type="compositionally biased region" description="Polar residues" evidence="14">
    <location>
        <begin position="337"/>
        <end position="347"/>
    </location>
</feature>
<dbReference type="InterPro" id="IPR027421">
    <property type="entry name" value="DNA_pol_lamdba_lyase_dom_sf"/>
</dbReference>
<evidence type="ECO:0000256" key="7">
    <source>
        <dbReference type="ARBA" id="ARBA00022763"/>
    </source>
</evidence>
<dbReference type="Gene3D" id="1.10.150.20">
    <property type="entry name" value="5' to 3' exonuclease, C-terminal subdomain"/>
    <property type="match status" value="1"/>
</dbReference>
<feature type="region of interest" description="Disordered" evidence="14">
    <location>
        <begin position="307"/>
        <end position="429"/>
    </location>
</feature>
<dbReference type="InterPro" id="IPR002054">
    <property type="entry name" value="DNA-dir_DNA_pol_X"/>
</dbReference>
<keyword evidence="9" id="KW-0238">DNA-binding</keyword>
<proteinExistence type="inferred from homology"/>
<dbReference type="PRINTS" id="PR00869">
    <property type="entry name" value="DNAPOLX"/>
</dbReference>
<dbReference type="Pfam" id="PF14716">
    <property type="entry name" value="HHH_8"/>
    <property type="match status" value="1"/>
</dbReference>
<evidence type="ECO:0000256" key="8">
    <source>
        <dbReference type="ARBA" id="ARBA00022932"/>
    </source>
</evidence>
<dbReference type="KEGG" id="ptkz:JDV02_001536"/>
<dbReference type="InterPro" id="IPR022312">
    <property type="entry name" value="DNA_pol_X"/>
</dbReference>
<dbReference type="Pfam" id="PF14792">
    <property type="entry name" value="DNA_pol_B_palm"/>
    <property type="match status" value="1"/>
</dbReference>
<dbReference type="SUPFAM" id="SSF81301">
    <property type="entry name" value="Nucleotidyltransferase"/>
    <property type="match status" value="1"/>
</dbReference>
<evidence type="ECO:0000256" key="2">
    <source>
        <dbReference type="ARBA" id="ARBA00012417"/>
    </source>
</evidence>
<dbReference type="PANTHER" id="PTHR11276">
    <property type="entry name" value="DNA POLYMERASE TYPE-X FAMILY MEMBER"/>
    <property type="match status" value="1"/>
</dbReference>
<feature type="region of interest" description="Disordered" evidence="14">
    <location>
        <begin position="441"/>
        <end position="489"/>
    </location>
</feature>
<comment type="similarity">
    <text evidence="1">Belongs to the DNA polymerase type-X family.</text>
</comment>
<keyword evidence="10" id="KW-0234">DNA repair</keyword>
<keyword evidence="17" id="KW-1185">Reference proteome</keyword>
<feature type="compositionally biased region" description="Gly residues" evidence="14">
    <location>
        <begin position="836"/>
        <end position="847"/>
    </location>
</feature>
<dbReference type="EMBL" id="CP086354">
    <property type="protein sequence ID" value="UNI14960.1"/>
    <property type="molecule type" value="Genomic_DNA"/>
</dbReference>
<feature type="active site" description="Nucleophile; Schiff-base intermediate with DNA; for 5'-dRP lyase activity" evidence="13">
    <location>
        <position position="578"/>
    </location>
</feature>
<protein>
    <recommendedName>
        <fullName evidence="2">DNA-directed DNA polymerase</fullName>
        <ecNumber evidence="2">2.7.7.7</ecNumber>
    </recommendedName>
</protein>
<gene>
    <name evidence="16" type="ORF">JDV02_001536</name>
</gene>
<dbReference type="Gene3D" id="3.40.50.10190">
    <property type="entry name" value="BRCT domain"/>
    <property type="match status" value="1"/>
</dbReference>
<feature type="domain" description="DNA-directed DNA polymerase X" evidence="15">
    <location>
        <begin position="517"/>
        <end position="883"/>
    </location>
</feature>
<evidence type="ECO:0000256" key="3">
    <source>
        <dbReference type="ARBA" id="ARBA00022634"/>
    </source>
</evidence>
<dbReference type="FunFam" id="1.10.150.110:FF:000005">
    <property type="entry name" value="DNA polymerase POL4"/>
    <property type="match status" value="1"/>
</dbReference>
<evidence type="ECO:0000256" key="1">
    <source>
        <dbReference type="ARBA" id="ARBA00008323"/>
    </source>
</evidence>
<dbReference type="InterPro" id="IPR037160">
    <property type="entry name" value="DNA_Pol_thumb_sf"/>
</dbReference>